<sequence length="133" mass="13957">MSERGASLTFPRRAKTAFTYNGSSSSEVSEELYGGAGRTLSDGVGKIFDAMASRPTYRVVAGATAIGMTTQTTTAPDLGMEQWSWLLTYSAGGQRAVVKQTAIRTGTVMVIFSGSPALADAHVGKALARAQMQ</sequence>
<name>A0A7W8EVT5_STRST</name>
<dbReference type="Proteomes" id="UP000549009">
    <property type="component" value="Unassembled WGS sequence"/>
</dbReference>
<reference evidence="1 2" key="1">
    <citation type="submission" date="2020-08" db="EMBL/GenBank/DDBJ databases">
        <title>Genomic Encyclopedia of Type Strains, Phase III (KMG-III): the genomes of soil and plant-associated and newly described type strains.</title>
        <authorList>
            <person name="Whitman W."/>
        </authorList>
    </citation>
    <scope>NUCLEOTIDE SEQUENCE [LARGE SCALE GENOMIC DNA]</scope>
    <source>
        <strain evidence="1 2">CECT 3146</strain>
    </source>
</reference>
<accession>A0A7W8EVT5</accession>
<keyword evidence="2" id="KW-1185">Reference proteome</keyword>
<dbReference type="AlphaFoldDB" id="A0A7W8EVT5"/>
<comment type="caution">
    <text evidence="1">The sequence shown here is derived from an EMBL/GenBank/DDBJ whole genome shotgun (WGS) entry which is preliminary data.</text>
</comment>
<protein>
    <recommendedName>
        <fullName evidence="3">DUF1795 domain-containing protein</fullName>
    </recommendedName>
</protein>
<dbReference type="RefSeq" id="WP_229879223.1">
    <property type="nucleotide sequence ID" value="NZ_BMSQ01000013.1"/>
</dbReference>
<evidence type="ECO:0000313" key="1">
    <source>
        <dbReference type="EMBL" id="MBB5107247.1"/>
    </source>
</evidence>
<organism evidence="1 2">
    <name type="scientific">Streptomyces spectabilis</name>
    <dbReference type="NCBI Taxonomy" id="68270"/>
    <lineage>
        <taxon>Bacteria</taxon>
        <taxon>Bacillati</taxon>
        <taxon>Actinomycetota</taxon>
        <taxon>Actinomycetes</taxon>
        <taxon>Kitasatosporales</taxon>
        <taxon>Streptomycetaceae</taxon>
        <taxon>Streptomyces</taxon>
    </lineage>
</organism>
<evidence type="ECO:0008006" key="3">
    <source>
        <dbReference type="Google" id="ProtNLM"/>
    </source>
</evidence>
<dbReference type="EMBL" id="JACHJD010000013">
    <property type="protein sequence ID" value="MBB5107247.1"/>
    <property type="molecule type" value="Genomic_DNA"/>
</dbReference>
<gene>
    <name evidence="1" type="ORF">FHS40_006364</name>
</gene>
<proteinExistence type="predicted"/>
<evidence type="ECO:0000313" key="2">
    <source>
        <dbReference type="Proteomes" id="UP000549009"/>
    </source>
</evidence>